<dbReference type="Pfam" id="PF13609">
    <property type="entry name" value="Porin_4"/>
    <property type="match status" value="1"/>
</dbReference>
<name>A0A450YEZ7_9GAMM</name>
<keyword evidence="5" id="KW-0812">Transmembrane</keyword>
<dbReference type="Gene3D" id="2.40.160.10">
    <property type="entry name" value="Porin"/>
    <property type="match status" value="1"/>
</dbReference>
<evidence type="ECO:0000256" key="1">
    <source>
        <dbReference type="ARBA" id="ARBA00004571"/>
    </source>
</evidence>
<accession>A0A450YEZ7</accession>
<evidence type="ECO:0000256" key="4">
    <source>
        <dbReference type="ARBA" id="ARBA00022452"/>
    </source>
</evidence>
<dbReference type="InterPro" id="IPR023614">
    <property type="entry name" value="Porin_dom_sf"/>
</dbReference>
<evidence type="ECO:0000256" key="3">
    <source>
        <dbReference type="ARBA" id="ARBA00022448"/>
    </source>
</evidence>
<keyword evidence="4" id="KW-1134">Transmembrane beta strand</keyword>
<dbReference type="GO" id="GO:0009279">
    <property type="term" value="C:cell outer membrane"/>
    <property type="evidence" value="ECO:0007669"/>
    <property type="project" value="UniProtKB-SubCell"/>
</dbReference>
<keyword evidence="6 11" id="KW-0732">Signal</keyword>
<dbReference type="AlphaFoldDB" id="A0A450YEZ7"/>
<dbReference type="PANTHER" id="PTHR34501">
    <property type="entry name" value="PROTEIN YDDL-RELATED"/>
    <property type="match status" value="1"/>
</dbReference>
<dbReference type="EMBL" id="CAADFR010000052">
    <property type="protein sequence ID" value="VFK40104.1"/>
    <property type="molecule type" value="Genomic_DNA"/>
</dbReference>
<feature type="chain" id="PRO_5033432731" evidence="11">
    <location>
        <begin position="23"/>
        <end position="395"/>
    </location>
</feature>
<dbReference type="InterPro" id="IPR001702">
    <property type="entry name" value="Porin_Gram-ve"/>
</dbReference>
<protein>
    <submittedName>
        <fullName evidence="13">Outer membrane protein (Porin)</fullName>
    </submittedName>
</protein>
<evidence type="ECO:0000256" key="8">
    <source>
        <dbReference type="ARBA" id="ARBA00023114"/>
    </source>
</evidence>
<evidence type="ECO:0000256" key="7">
    <source>
        <dbReference type="ARBA" id="ARBA00023065"/>
    </source>
</evidence>
<comment type="subunit">
    <text evidence="2">Homotrimer.</text>
</comment>
<evidence type="ECO:0000313" key="14">
    <source>
        <dbReference type="EMBL" id="VFK45237.1"/>
    </source>
</evidence>
<evidence type="ECO:0000259" key="12">
    <source>
        <dbReference type="Pfam" id="PF13609"/>
    </source>
</evidence>
<keyword evidence="7" id="KW-0406">Ion transport</keyword>
<keyword evidence="3" id="KW-0813">Transport</keyword>
<dbReference type="SUPFAM" id="SSF56935">
    <property type="entry name" value="Porins"/>
    <property type="match status" value="1"/>
</dbReference>
<proteinExistence type="predicted"/>
<gene>
    <name evidence="14" type="ORF">BECKSD772E_GA0070983_105017</name>
    <name evidence="13" type="ORF">BECKSD772F_GA0070984_105217</name>
</gene>
<reference evidence="13" key="1">
    <citation type="submission" date="2019-02" db="EMBL/GenBank/DDBJ databases">
        <authorList>
            <person name="Gruber-Vodicka R. H."/>
            <person name="Seah K. B. B."/>
        </authorList>
    </citation>
    <scope>NUCLEOTIDE SEQUENCE</scope>
    <source>
        <strain evidence="14">BECK_S1320</strain>
        <strain evidence="13">BECK_S1321</strain>
    </source>
</reference>
<evidence type="ECO:0000256" key="6">
    <source>
        <dbReference type="ARBA" id="ARBA00022729"/>
    </source>
</evidence>
<organism evidence="13">
    <name type="scientific">Candidatus Kentrum sp. SD</name>
    <dbReference type="NCBI Taxonomy" id="2126332"/>
    <lineage>
        <taxon>Bacteria</taxon>
        <taxon>Pseudomonadati</taxon>
        <taxon>Pseudomonadota</taxon>
        <taxon>Gammaproteobacteria</taxon>
        <taxon>Candidatus Kentrum</taxon>
    </lineage>
</organism>
<dbReference type="InterPro" id="IPR050298">
    <property type="entry name" value="Gram-neg_bact_OMP"/>
</dbReference>
<dbReference type="InterPro" id="IPR033900">
    <property type="entry name" value="Gram_neg_porin_domain"/>
</dbReference>
<evidence type="ECO:0000256" key="10">
    <source>
        <dbReference type="ARBA" id="ARBA00023237"/>
    </source>
</evidence>
<evidence type="ECO:0000313" key="13">
    <source>
        <dbReference type="EMBL" id="VFK40104.1"/>
    </source>
</evidence>
<evidence type="ECO:0000256" key="11">
    <source>
        <dbReference type="SAM" id="SignalP"/>
    </source>
</evidence>
<dbReference type="PRINTS" id="PR00182">
    <property type="entry name" value="ECOLNEIPORIN"/>
</dbReference>
<feature type="domain" description="Porin" evidence="12">
    <location>
        <begin position="9"/>
        <end position="344"/>
    </location>
</feature>
<keyword evidence="8" id="KW-0626">Porin</keyword>
<evidence type="ECO:0000256" key="5">
    <source>
        <dbReference type="ARBA" id="ARBA00022692"/>
    </source>
</evidence>
<dbReference type="GO" id="GO:0034220">
    <property type="term" value="P:monoatomic ion transmembrane transport"/>
    <property type="evidence" value="ECO:0007669"/>
    <property type="project" value="InterPro"/>
</dbReference>
<sequence>MQKKLISLAVASALAIPGVAMADLKDVEVYGQIHASWDFIDNESTGDDFDDNTGAFRNSRLGFKGSEKINENVNAIWQIETLLSTGSGTDPNGMDGDKVSLRNTFVGLQGDNWGTVAFGKHDTPYKLATQDLDIFIDTIADYNNIIGAHVIGANVVKSSFNNRASQTVMYKTPNFSGFQAAAARISVQNDETTGDDMQAWSAMAVFDKKDNPFFASLAYELFRGGIDFVPNAAAGAAAAQAVSSSTQDLDAWKLGLGYKINNSKIGFVYEDIDLDGSGNSASRDAFMVNFAHDFGSNTVKLAYARADDSDAADNDGAENWSVGLDHNFSDRTKMYGIFSRMSNESAANYGLFGGQSVASGTNFASTPGYHTGNNAGVAAGGKDIHAVSFGIIHSF</sequence>
<dbReference type="GO" id="GO:0046930">
    <property type="term" value="C:pore complex"/>
    <property type="evidence" value="ECO:0007669"/>
    <property type="project" value="UniProtKB-KW"/>
</dbReference>
<evidence type="ECO:0000256" key="9">
    <source>
        <dbReference type="ARBA" id="ARBA00023136"/>
    </source>
</evidence>
<dbReference type="GO" id="GO:0015288">
    <property type="term" value="F:porin activity"/>
    <property type="evidence" value="ECO:0007669"/>
    <property type="project" value="UniProtKB-KW"/>
</dbReference>
<keyword evidence="9" id="KW-0472">Membrane</keyword>
<dbReference type="EMBL" id="CAADFU010000050">
    <property type="protein sequence ID" value="VFK45237.1"/>
    <property type="molecule type" value="Genomic_DNA"/>
</dbReference>
<comment type="subcellular location">
    <subcellularLocation>
        <location evidence="1">Cell outer membrane</location>
        <topology evidence="1">Multi-pass membrane protein</topology>
    </subcellularLocation>
</comment>
<dbReference type="CDD" id="cd00342">
    <property type="entry name" value="gram_neg_porins"/>
    <property type="match status" value="1"/>
</dbReference>
<evidence type="ECO:0000256" key="2">
    <source>
        <dbReference type="ARBA" id="ARBA00011233"/>
    </source>
</evidence>
<feature type="signal peptide" evidence="11">
    <location>
        <begin position="1"/>
        <end position="22"/>
    </location>
</feature>
<dbReference type="PANTHER" id="PTHR34501:SF9">
    <property type="entry name" value="MAJOR OUTER MEMBRANE PROTEIN P.IA"/>
    <property type="match status" value="1"/>
</dbReference>
<keyword evidence="10" id="KW-0998">Cell outer membrane</keyword>